<feature type="compositionally biased region" description="Polar residues" evidence="6">
    <location>
        <begin position="502"/>
        <end position="525"/>
    </location>
</feature>
<feature type="compositionally biased region" description="Basic and acidic residues" evidence="6">
    <location>
        <begin position="799"/>
        <end position="808"/>
    </location>
</feature>
<gene>
    <name evidence="8" type="ORF">L211DRAFT_846236</name>
</gene>
<feature type="region of interest" description="Disordered" evidence="6">
    <location>
        <begin position="788"/>
        <end position="838"/>
    </location>
</feature>
<feature type="compositionally biased region" description="Basic and acidic residues" evidence="6">
    <location>
        <begin position="977"/>
        <end position="986"/>
    </location>
</feature>
<dbReference type="GO" id="GO:0000781">
    <property type="term" value="C:chromosome, telomeric region"/>
    <property type="evidence" value="ECO:0007669"/>
    <property type="project" value="UniProtKB-SubCell"/>
</dbReference>
<proteinExistence type="predicted"/>
<evidence type="ECO:0000256" key="6">
    <source>
        <dbReference type="SAM" id="MobiDB-lite"/>
    </source>
</evidence>
<feature type="region of interest" description="Disordered" evidence="6">
    <location>
        <begin position="1352"/>
        <end position="1381"/>
    </location>
</feature>
<feature type="compositionally biased region" description="Polar residues" evidence="6">
    <location>
        <begin position="942"/>
        <end position="954"/>
    </location>
</feature>
<dbReference type="EMBL" id="ML121531">
    <property type="protein sequence ID" value="RPB27438.1"/>
    <property type="molecule type" value="Genomic_DNA"/>
</dbReference>
<feature type="region of interest" description="Disordered" evidence="6">
    <location>
        <begin position="612"/>
        <end position="653"/>
    </location>
</feature>
<comment type="subcellular location">
    <subcellularLocation>
        <location evidence="2">Chromosome</location>
        <location evidence="2">Telomere</location>
    </subcellularLocation>
    <subcellularLocation>
        <location evidence="1">Nucleus</location>
    </subcellularLocation>
</comment>
<feature type="region of interest" description="Disordered" evidence="6">
    <location>
        <begin position="184"/>
        <end position="209"/>
    </location>
</feature>
<feature type="region of interest" description="Disordered" evidence="6">
    <location>
        <begin position="856"/>
        <end position="1048"/>
    </location>
</feature>
<evidence type="ECO:0000256" key="3">
    <source>
        <dbReference type="ARBA" id="ARBA00022454"/>
    </source>
</evidence>
<name>A0A3N4M0J5_9PEZI</name>
<accession>A0A3N4M0J5</accession>
<keyword evidence="5" id="KW-0539">Nucleus</keyword>
<feature type="compositionally biased region" description="Acidic residues" evidence="6">
    <location>
        <begin position="1037"/>
        <end position="1047"/>
    </location>
</feature>
<feature type="domain" description="Shelterin complex subunit TPP1/Est3" evidence="7">
    <location>
        <begin position="115"/>
        <end position="188"/>
    </location>
</feature>
<evidence type="ECO:0000256" key="4">
    <source>
        <dbReference type="ARBA" id="ARBA00022895"/>
    </source>
</evidence>
<evidence type="ECO:0000256" key="1">
    <source>
        <dbReference type="ARBA" id="ARBA00004123"/>
    </source>
</evidence>
<feature type="compositionally biased region" description="Polar residues" evidence="6">
    <location>
        <begin position="710"/>
        <end position="728"/>
    </location>
</feature>
<keyword evidence="9" id="KW-1185">Reference proteome</keyword>
<feature type="compositionally biased region" description="Polar residues" evidence="6">
    <location>
        <begin position="1004"/>
        <end position="1014"/>
    </location>
</feature>
<dbReference type="Proteomes" id="UP000267821">
    <property type="component" value="Unassembled WGS sequence"/>
</dbReference>
<dbReference type="InterPro" id="IPR019437">
    <property type="entry name" value="TPP1/Est3"/>
</dbReference>
<keyword evidence="3" id="KW-0158">Chromosome</keyword>
<feature type="region of interest" description="Disordered" evidence="6">
    <location>
        <begin position="318"/>
        <end position="352"/>
    </location>
</feature>
<protein>
    <recommendedName>
        <fullName evidence="7">Shelterin complex subunit TPP1/Est3 domain-containing protein</fullName>
    </recommendedName>
</protein>
<feature type="compositionally biased region" description="Basic residues" evidence="6">
    <location>
        <begin position="187"/>
        <end position="204"/>
    </location>
</feature>
<feature type="compositionally biased region" description="Basic and acidic residues" evidence="6">
    <location>
        <begin position="1114"/>
        <end position="1124"/>
    </location>
</feature>
<evidence type="ECO:0000313" key="9">
    <source>
        <dbReference type="Proteomes" id="UP000267821"/>
    </source>
</evidence>
<feature type="compositionally biased region" description="Basic and acidic residues" evidence="6">
    <location>
        <begin position="857"/>
        <end position="868"/>
    </location>
</feature>
<dbReference type="STRING" id="1051890.A0A3N4M0J5"/>
<sequence>MDILKKSWIEVEVHSQLKNLIAARRNLYSDAKSKKPGNSGSLEALITREDSIGLAGELQISPKMVNWPPLQVKKVLLTTNSSNIPTDVLFTDFEQWIYYTPTEPPPGSGQQPRFITGELSDTASTIICEFTPSCVSSFEKTEGRRITERSIGNIVQLLEFDLVFQGSDGLLFWENYDYQDQCDSSKAVKKRGKSSKPLPTRHKNPQVPVPEPRFRVYKFKVLSSDESQIFGNPQARRPKHLITTLPRKSLVDKGLRESSAKREVKEMTKPHISAESDTDDELNFESQHTSPAKWGQKHRESFEDGDISQMAFATQIGQFSPPRAGSCHNSASPNPASSRSSEMPDADRSEDWKRRMDDCATDLKRTIQALRHLPMVKGTKSAPKVTGGNTGKIPGDEQLGRSSTGIAPPFEGSAGQSSYSGPASREGTSDVSPGSEKSARKLGRPKKPIELLPLNTTLHLHPGWQGMKEVTRMDVTIPKGQLMVLETDVAWYPRKEHLAHRNTPSTHDNVAIQSPCNRGSPQGESSAVLPSLPNYSDSDSELSWSPSPVAQNAMPPDSSAIQPSETPVPRRLKDSCRRCKDYELICSSLHFQTESRCESCHNAGESCEYGHAAEGVSRRKRRKTHQKVTDDATEDEEEGESHPTPTWKKTRREVATSGTDFSYADPELDEFSFIANQTVKGSILLQRESTIEKPASDMVQGARINKKPQDNSTCSISSTNKPSTQRLESSYEDPEFGDFSVIIKKPANKVSTASQKDGGLKKRGFEGKLSIASSCELDVFLSTKKSKAKSANCTRKNANRKESARELPSKSVPKQLKDSVVTSAGSDTDGETQLMLNPHGTTNVAKFGLLRSQALVYKKEEERKKQERLSLGLPEEEEEGVTDFRISEPEPYDGYSSSEDKEQRQRKARSITANCSSDHSGPNDGKHSPLSPALDLDGINLPSYQSSDVSSHASSGRKDPFVVAPDTIHLGLASPTHPRDAFRQNDSEVDSLEDPPQAVPASNRVKSSTSNAMSQLVVRESPRKLTAQEPIVLEDHHEDEDEEDDEIPQAIPTAYVAPRTSHIAVVQVHAIESDKRGKLQELEPVSDVASPNGDARKPSASIALTSRDQIPLPAHEKKDWDTPSRDVSQPGRAKFSLSPGDKPAIQEVLFPSTAPQRQCATIQVKDTPYPLAKSISYKKLTAAGAFKTLGSDEIPAVPCLEGDEIIPCTASSSQPFDAVIPVQQGIKRKNGVENSTAESKKGWKRPRVRKLEFGSQEAGFKDLSDLAKEHKKRYLESVGSSIKSVEELDGHKNERMQVPDGQRIAAEKGPVVAPLPPPPTKSLLSVNTAIPSPTLMQPPILKLKVSPVSVAQMSLSSRRSSTSTRRRKQSHPKSESSTQKALKAIIAAKRASLSGNSPGPISPSNALFTSVSPASRSSTVSRTSHKVMKPVSSRNTYSVPSLAFATHSGCLPDQHNPSPKTHPPTKAAQHALKVLNSDDTASDTEDVISARPPPPRTQEVQTTLIPSMAAPPLPEKPERIGNYASIEGRDINVLIPGYNRLSAEKKSRLNERRKAYFGPGELVMQSSELVTAEEESRQRRIQEFRDRFKEEVPKKKLWWQEDDTPVRSYGRKLGAVKSVKQGLERRDEGVTRVEVERLSRGGMLKNLMRML</sequence>
<dbReference type="OrthoDB" id="5386878at2759"/>
<feature type="compositionally biased region" description="Polar residues" evidence="6">
    <location>
        <begin position="911"/>
        <end position="920"/>
    </location>
</feature>
<dbReference type="GO" id="GO:0005697">
    <property type="term" value="C:telomerase holoenzyme complex"/>
    <property type="evidence" value="ECO:0007669"/>
    <property type="project" value="InterPro"/>
</dbReference>
<organism evidence="8 9">
    <name type="scientific">Terfezia boudieri ATCC MYA-4762</name>
    <dbReference type="NCBI Taxonomy" id="1051890"/>
    <lineage>
        <taxon>Eukaryota</taxon>
        <taxon>Fungi</taxon>
        <taxon>Dikarya</taxon>
        <taxon>Ascomycota</taxon>
        <taxon>Pezizomycotina</taxon>
        <taxon>Pezizomycetes</taxon>
        <taxon>Pezizales</taxon>
        <taxon>Pezizaceae</taxon>
        <taxon>Terfezia</taxon>
    </lineage>
</organism>
<evidence type="ECO:0000256" key="2">
    <source>
        <dbReference type="ARBA" id="ARBA00004574"/>
    </source>
</evidence>
<evidence type="ECO:0000256" key="5">
    <source>
        <dbReference type="ARBA" id="ARBA00023242"/>
    </source>
</evidence>
<feature type="region of interest" description="Disordered" evidence="6">
    <location>
        <begin position="1478"/>
        <end position="1501"/>
    </location>
</feature>
<feature type="region of interest" description="Disordered" evidence="6">
    <location>
        <begin position="694"/>
        <end position="732"/>
    </location>
</feature>
<evidence type="ECO:0000259" key="7">
    <source>
        <dbReference type="Pfam" id="PF10341"/>
    </source>
</evidence>
<dbReference type="GO" id="GO:0042162">
    <property type="term" value="F:telomeric DNA binding"/>
    <property type="evidence" value="ECO:0007669"/>
    <property type="project" value="InterPro"/>
</dbReference>
<feature type="region of interest" description="Disordered" evidence="6">
    <location>
        <begin position="251"/>
        <end position="301"/>
    </location>
</feature>
<dbReference type="GO" id="GO:0007004">
    <property type="term" value="P:telomere maintenance via telomerase"/>
    <property type="evidence" value="ECO:0007669"/>
    <property type="project" value="InterPro"/>
</dbReference>
<feature type="region of interest" description="Disordered" evidence="6">
    <location>
        <begin position="1073"/>
        <end position="1140"/>
    </location>
</feature>
<dbReference type="InParanoid" id="A0A3N4M0J5"/>
<reference evidence="8 9" key="1">
    <citation type="journal article" date="2018" name="Nat. Ecol. Evol.">
        <title>Pezizomycetes genomes reveal the molecular basis of ectomycorrhizal truffle lifestyle.</title>
        <authorList>
            <person name="Murat C."/>
            <person name="Payen T."/>
            <person name="Noel B."/>
            <person name="Kuo A."/>
            <person name="Morin E."/>
            <person name="Chen J."/>
            <person name="Kohler A."/>
            <person name="Krizsan K."/>
            <person name="Balestrini R."/>
            <person name="Da Silva C."/>
            <person name="Montanini B."/>
            <person name="Hainaut M."/>
            <person name="Levati E."/>
            <person name="Barry K.W."/>
            <person name="Belfiori B."/>
            <person name="Cichocki N."/>
            <person name="Clum A."/>
            <person name="Dockter R.B."/>
            <person name="Fauchery L."/>
            <person name="Guy J."/>
            <person name="Iotti M."/>
            <person name="Le Tacon F."/>
            <person name="Lindquist E.A."/>
            <person name="Lipzen A."/>
            <person name="Malagnac F."/>
            <person name="Mello A."/>
            <person name="Molinier V."/>
            <person name="Miyauchi S."/>
            <person name="Poulain J."/>
            <person name="Riccioni C."/>
            <person name="Rubini A."/>
            <person name="Sitrit Y."/>
            <person name="Splivallo R."/>
            <person name="Traeger S."/>
            <person name="Wang M."/>
            <person name="Zifcakova L."/>
            <person name="Wipf D."/>
            <person name="Zambonelli A."/>
            <person name="Paolocci F."/>
            <person name="Nowrousian M."/>
            <person name="Ottonello S."/>
            <person name="Baldrian P."/>
            <person name="Spatafora J.W."/>
            <person name="Henrissat B."/>
            <person name="Nagy L.G."/>
            <person name="Aury J.M."/>
            <person name="Wincker P."/>
            <person name="Grigoriev I.V."/>
            <person name="Bonfante P."/>
            <person name="Martin F.M."/>
        </authorList>
    </citation>
    <scope>NUCLEOTIDE SEQUENCE [LARGE SCALE GENOMIC DNA]</scope>
    <source>
        <strain evidence="8 9">ATCC MYA-4762</strain>
    </source>
</reference>
<dbReference type="Gene3D" id="2.40.50.960">
    <property type="match status" value="1"/>
</dbReference>
<feature type="region of interest" description="Disordered" evidence="6">
    <location>
        <begin position="371"/>
        <end position="450"/>
    </location>
</feature>
<dbReference type="Pfam" id="PF10341">
    <property type="entry name" value="TPP1"/>
    <property type="match status" value="1"/>
</dbReference>
<evidence type="ECO:0000313" key="8">
    <source>
        <dbReference type="EMBL" id="RPB27438.1"/>
    </source>
</evidence>
<feature type="region of interest" description="Disordered" evidence="6">
    <location>
        <begin position="500"/>
        <end position="571"/>
    </location>
</feature>
<feature type="compositionally biased region" description="Low complexity" evidence="6">
    <location>
        <begin position="329"/>
        <end position="341"/>
    </location>
</feature>
<keyword evidence="4" id="KW-0779">Telomere</keyword>
<feature type="compositionally biased region" description="Basic and acidic residues" evidence="6">
    <location>
        <begin position="251"/>
        <end position="274"/>
    </location>
</feature>